<dbReference type="Pfam" id="PF01926">
    <property type="entry name" value="MMR_HSR1"/>
    <property type="match status" value="1"/>
</dbReference>
<keyword evidence="1 3" id="KW-0547">Nucleotide-binding</keyword>
<accession>G7V824</accession>
<keyword evidence="3" id="KW-0963">Cytoplasm</keyword>
<dbReference type="KEGG" id="tli:Tlie_0525"/>
<dbReference type="OrthoDB" id="9779790at2"/>
<dbReference type="CDD" id="cd01856">
    <property type="entry name" value="YlqF"/>
    <property type="match status" value="1"/>
</dbReference>
<evidence type="ECO:0000313" key="7">
    <source>
        <dbReference type="Proteomes" id="UP000005868"/>
    </source>
</evidence>
<dbReference type="PIRSF" id="PIRSF006230">
    <property type="entry name" value="MG442"/>
    <property type="match status" value="1"/>
</dbReference>
<evidence type="ECO:0000256" key="4">
    <source>
        <dbReference type="PIRSR" id="PIRSR006230-1"/>
    </source>
</evidence>
<dbReference type="GO" id="GO:0005525">
    <property type="term" value="F:GTP binding"/>
    <property type="evidence" value="ECO:0007669"/>
    <property type="project" value="UniProtKB-KW"/>
</dbReference>
<evidence type="ECO:0000259" key="5">
    <source>
        <dbReference type="Pfam" id="PF01926"/>
    </source>
</evidence>
<proteinExistence type="inferred from homology"/>
<evidence type="ECO:0000256" key="2">
    <source>
        <dbReference type="ARBA" id="ARBA00023134"/>
    </source>
</evidence>
<dbReference type="STRING" id="580340.Tlie_0525"/>
<dbReference type="AlphaFoldDB" id="G7V824"/>
<comment type="subcellular location">
    <subcellularLocation>
        <location evidence="3">Cytoplasm</location>
    </subcellularLocation>
</comment>
<dbReference type="PANTHER" id="PTHR45782:SF4">
    <property type="entry name" value="MITOCHONDRIAL RIBOSOME-ASSOCIATED GTPASE 1"/>
    <property type="match status" value="1"/>
</dbReference>
<reference evidence="7" key="1">
    <citation type="submission" date="2011-10" db="EMBL/GenBank/DDBJ databases">
        <title>The complete genome of chromosome of Thermovirga lienii DSM 17291.</title>
        <authorList>
            <consortium name="US DOE Joint Genome Institute (JGI-PGF)"/>
            <person name="Lucas S."/>
            <person name="Copeland A."/>
            <person name="Lapidus A."/>
            <person name="Glavina del Rio T."/>
            <person name="Dalin E."/>
            <person name="Tice H."/>
            <person name="Bruce D."/>
            <person name="Goodwin L."/>
            <person name="Pitluck S."/>
            <person name="Peters L."/>
            <person name="Mikhailova N."/>
            <person name="Saunders E."/>
            <person name="Kyrpides N."/>
            <person name="Mavromatis K."/>
            <person name="Ivanova N."/>
            <person name="Last F.I."/>
            <person name="Brettin T."/>
            <person name="Detter J.C."/>
            <person name="Han C."/>
            <person name="Larimer F."/>
            <person name="Land M."/>
            <person name="Hauser L."/>
            <person name="Markowitz V."/>
            <person name="Cheng J.-F."/>
            <person name="Hugenholtz P."/>
            <person name="Woyke T."/>
            <person name="Wu D."/>
            <person name="Spring S."/>
            <person name="Schroeder M."/>
            <person name="Brambilla E.-M."/>
            <person name="Klenk H.-P."/>
            <person name="Eisen J.A."/>
        </authorList>
    </citation>
    <scope>NUCLEOTIDE SEQUENCE [LARGE SCALE GENOMIC DNA]</scope>
    <source>
        <strain evidence="7">ATCC BAA-1197 / DSM 17291 / Cas60314</strain>
    </source>
</reference>
<dbReference type="InterPro" id="IPR016478">
    <property type="entry name" value="GTPase_MTG1"/>
</dbReference>
<dbReference type="GO" id="GO:0005737">
    <property type="term" value="C:cytoplasm"/>
    <property type="evidence" value="ECO:0007669"/>
    <property type="project" value="UniProtKB-SubCell"/>
</dbReference>
<gene>
    <name evidence="6" type="ordered locus">Tlie_0525</name>
</gene>
<evidence type="ECO:0000256" key="1">
    <source>
        <dbReference type="ARBA" id="ARBA00022741"/>
    </source>
</evidence>
<evidence type="ECO:0000256" key="3">
    <source>
        <dbReference type="PIRNR" id="PIRNR006230"/>
    </source>
</evidence>
<dbReference type="InterPro" id="IPR023179">
    <property type="entry name" value="GTP-bd_ortho_bundle_sf"/>
</dbReference>
<protein>
    <recommendedName>
        <fullName evidence="3">Ribosome biogenesis GTPase A</fullName>
    </recommendedName>
</protein>
<feature type="binding site" evidence="4">
    <location>
        <position position="162"/>
    </location>
    <ligand>
        <name>GTP</name>
        <dbReference type="ChEBI" id="CHEBI:37565"/>
    </ligand>
</feature>
<dbReference type="GO" id="GO:0006412">
    <property type="term" value="P:translation"/>
    <property type="evidence" value="ECO:0007669"/>
    <property type="project" value="TreeGrafter"/>
</dbReference>
<comment type="function">
    <text evidence="3">Required for a late step of 50S ribosomal subunit assembly. Has GTPase activity.</text>
</comment>
<keyword evidence="7" id="KW-1185">Reference proteome</keyword>
<dbReference type="eggNOG" id="COG1161">
    <property type="taxonomic scope" value="Bacteria"/>
</dbReference>
<reference evidence="6 7" key="2">
    <citation type="journal article" date="2012" name="Stand. Genomic Sci.">
        <title>Genome sequence of the moderately thermophilic, amino-acid-degrading and sulfur-reducing bacterium Thermovirga lienii type strain (Cas60314(T)).</title>
        <authorList>
            <person name="Goker M."/>
            <person name="Saunders E."/>
            <person name="Lapidus A."/>
            <person name="Nolan M."/>
            <person name="Lucas S."/>
            <person name="Hammon N."/>
            <person name="Deshpande S."/>
            <person name="Cheng J.F."/>
            <person name="Han C."/>
            <person name="Tapia R."/>
            <person name="Goodwin L.A."/>
            <person name="Pitluck S."/>
            <person name="Liolios K."/>
            <person name="Mavromatis K."/>
            <person name="Pagani I."/>
            <person name="Ivanova N."/>
            <person name="Mikhailova N."/>
            <person name="Pati A."/>
            <person name="Chen A."/>
            <person name="Palaniappan K."/>
            <person name="Land M."/>
            <person name="Chang Y.J."/>
            <person name="Jeffries C.D."/>
            <person name="Brambilla E.M."/>
            <person name="Rohde M."/>
            <person name="Spring S."/>
            <person name="Detter J.C."/>
            <person name="Woyke T."/>
            <person name="Bristow J."/>
            <person name="Eisen J.A."/>
            <person name="Markowitz V."/>
            <person name="Hugenholtz P."/>
            <person name="Kyrpides N.C."/>
            <person name="Klenk H.P."/>
        </authorList>
    </citation>
    <scope>NUCLEOTIDE SEQUENCE [LARGE SCALE GENOMIC DNA]</scope>
    <source>
        <strain evidence="7">ATCC BAA-1197 / DSM 17291 / Cas60314</strain>
    </source>
</reference>
<keyword evidence="2 3" id="KW-0342">GTP-binding</keyword>
<dbReference type="Gene3D" id="1.10.1580.10">
    <property type="match status" value="1"/>
</dbReference>
<comment type="similarity">
    <text evidence="3">Belongs to the TRAFAC class YlqF/YawG GTPase family. MTG1 subfamily.</text>
</comment>
<name>G7V824_THELD</name>
<dbReference type="HOGENOM" id="CLU_011106_1_0_0"/>
<dbReference type="SUPFAM" id="SSF52540">
    <property type="entry name" value="P-loop containing nucleoside triphosphate hydrolases"/>
    <property type="match status" value="1"/>
</dbReference>
<dbReference type="EMBL" id="CP003096">
    <property type="protein sequence ID" value="AER66260.1"/>
    <property type="molecule type" value="Genomic_DNA"/>
</dbReference>
<sequence length="280" mass="30242">MARTVWYPGHMAKGLRKLKELSDKIDVVVEVRDARAPDVTSSSFSSDIAKFKPLLVVLSKKDLADDKATAAWLSHYKKRGISAWAFNLRRPSFGGFLKALSKLSPPYRDVRLVVVGVPNVGKSLFLNQLVGKKASTVGGVPGVTRGVSWYKGKGFMVADSPGIVDPKAGAAVHRCLAWLAGSRSDVIGGYHDIALDFLAYLKERDLLDTALSPWGIDTAGLEPDEILKVIGRRLGCLTSGGEVDMERAGKALLDSFSSGKLGKITLELPERPFCSLEDDG</sequence>
<dbReference type="Gene3D" id="3.40.50.300">
    <property type="entry name" value="P-loop containing nucleotide triphosphate hydrolases"/>
    <property type="match status" value="1"/>
</dbReference>
<organism evidence="6 7">
    <name type="scientific">Thermovirga lienii (strain ATCC BAA-1197 / DSM 17291 / Cas60314)</name>
    <dbReference type="NCBI Taxonomy" id="580340"/>
    <lineage>
        <taxon>Bacteria</taxon>
        <taxon>Thermotogati</taxon>
        <taxon>Synergistota</taxon>
        <taxon>Synergistia</taxon>
        <taxon>Synergistales</taxon>
        <taxon>Thermovirgaceae</taxon>
        <taxon>Thermovirga</taxon>
    </lineage>
</organism>
<evidence type="ECO:0000313" key="6">
    <source>
        <dbReference type="EMBL" id="AER66260.1"/>
    </source>
</evidence>
<feature type="domain" description="G" evidence="5">
    <location>
        <begin position="112"/>
        <end position="187"/>
    </location>
</feature>
<dbReference type="PANTHER" id="PTHR45782">
    <property type="entry name" value="MITOCHONDRIAL RIBOSOME-ASSOCIATED GTPASE 1"/>
    <property type="match status" value="1"/>
</dbReference>
<dbReference type="InterPro" id="IPR006073">
    <property type="entry name" value="GTP-bd"/>
</dbReference>
<dbReference type="GO" id="GO:0003924">
    <property type="term" value="F:GTPase activity"/>
    <property type="evidence" value="ECO:0007669"/>
    <property type="project" value="TreeGrafter"/>
</dbReference>
<dbReference type="InterPro" id="IPR027417">
    <property type="entry name" value="P-loop_NTPase"/>
</dbReference>
<dbReference type="Proteomes" id="UP000005868">
    <property type="component" value="Chromosome"/>
</dbReference>